<keyword evidence="8" id="KW-0808">Transferase</keyword>
<comment type="catalytic activity">
    <reaction evidence="15">
        <text>Preferential cleavage: (Ac)2-L-Lys-D-Ala-|-D-Ala. Also transpeptidation of peptidyl-alanyl moieties that are N-acyl substituents of D-alanine.</text>
        <dbReference type="EC" id="3.4.16.4"/>
    </reaction>
</comment>
<accession>A0A2H0W0F8</accession>
<dbReference type="GO" id="GO:0030288">
    <property type="term" value="C:outer membrane-bounded periplasmic space"/>
    <property type="evidence" value="ECO:0007669"/>
    <property type="project" value="TreeGrafter"/>
</dbReference>
<evidence type="ECO:0000256" key="16">
    <source>
        <dbReference type="ARBA" id="ARBA00049902"/>
    </source>
</evidence>
<evidence type="ECO:0000256" key="3">
    <source>
        <dbReference type="ARBA" id="ARBA00007739"/>
    </source>
</evidence>
<keyword evidence="12 18" id="KW-0472">Membrane</keyword>
<feature type="transmembrane region" description="Helical" evidence="18">
    <location>
        <begin position="73"/>
        <end position="99"/>
    </location>
</feature>
<keyword evidence="11" id="KW-0573">Peptidoglycan synthesis</keyword>
<keyword evidence="6" id="KW-0645">Protease</keyword>
<evidence type="ECO:0000256" key="9">
    <source>
        <dbReference type="ARBA" id="ARBA00022801"/>
    </source>
</evidence>
<dbReference type="InterPro" id="IPR012338">
    <property type="entry name" value="Beta-lactam/transpept-like"/>
</dbReference>
<keyword evidence="5" id="KW-0121">Carboxypeptidase</keyword>
<evidence type="ECO:0000256" key="5">
    <source>
        <dbReference type="ARBA" id="ARBA00022645"/>
    </source>
</evidence>
<evidence type="ECO:0000259" key="19">
    <source>
        <dbReference type="Pfam" id="PF00905"/>
    </source>
</evidence>
<keyword evidence="18" id="KW-1133">Transmembrane helix</keyword>
<dbReference type="InterPro" id="IPR050396">
    <property type="entry name" value="Glycosyltr_51/Transpeptidase"/>
</dbReference>
<reference evidence="22" key="1">
    <citation type="submission" date="2017-09" db="EMBL/GenBank/DDBJ databases">
        <title>Depth-based differentiation of microbial function through sediment-hosted aquifers and enrichment of novel symbionts in the deep terrestrial subsurface.</title>
        <authorList>
            <person name="Probst A.J."/>
            <person name="Ladd B."/>
            <person name="Jarett J.K."/>
            <person name="Geller-Mcgrath D.E."/>
            <person name="Sieber C.M.K."/>
            <person name="Emerson J.B."/>
            <person name="Anantharaman K."/>
            <person name="Thomas B.C."/>
            <person name="Malmstrom R."/>
            <person name="Stieglmeier M."/>
            <person name="Klingl A."/>
            <person name="Woyke T."/>
            <person name="Ryan C.M."/>
            <person name="Banfield J.F."/>
        </authorList>
    </citation>
    <scope>NUCLEOTIDE SEQUENCE [LARGE SCALE GENOMIC DNA]</scope>
</reference>
<dbReference type="GO" id="GO:0008360">
    <property type="term" value="P:regulation of cell shape"/>
    <property type="evidence" value="ECO:0007669"/>
    <property type="project" value="UniProtKB-KW"/>
</dbReference>
<dbReference type="Gene3D" id="1.10.3810.10">
    <property type="entry name" value="Biosynthetic peptidoglycan transglycosylase-like"/>
    <property type="match status" value="1"/>
</dbReference>
<comment type="catalytic activity">
    <reaction evidence="16">
        <text>[GlcNAc-(1-&gt;4)-Mur2Ac(oyl-L-Ala-gamma-D-Glu-L-Lys-D-Ala-D-Ala)](n)-di-trans,octa-cis-undecaprenyl diphosphate + beta-D-GlcNAc-(1-&gt;4)-Mur2Ac(oyl-L-Ala-gamma-D-Glu-L-Lys-D-Ala-D-Ala)-di-trans,octa-cis-undecaprenyl diphosphate = [GlcNAc-(1-&gt;4)-Mur2Ac(oyl-L-Ala-gamma-D-Glu-L-Lys-D-Ala-D-Ala)](n+1)-di-trans,octa-cis-undecaprenyl diphosphate + di-trans,octa-cis-undecaprenyl diphosphate + H(+)</text>
        <dbReference type="Rhea" id="RHEA:23708"/>
        <dbReference type="Rhea" id="RHEA-COMP:9602"/>
        <dbReference type="Rhea" id="RHEA-COMP:9603"/>
        <dbReference type="ChEBI" id="CHEBI:15378"/>
        <dbReference type="ChEBI" id="CHEBI:58405"/>
        <dbReference type="ChEBI" id="CHEBI:60033"/>
        <dbReference type="ChEBI" id="CHEBI:78435"/>
        <dbReference type="EC" id="2.4.99.28"/>
    </reaction>
</comment>
<comment type="similarity">
    <text evidence="3">In the N-terminal section; belongs to the glycosyltransferase 51 family.</text>
</comment>
<evidence type="ECO:0000313" key="22">
    <source>
        <dbReference type="Proteomes" id="UP000230935"/>
    </source>
</evidence>
<evidence type="ECO:0000256" key="13">
    <source>
        <dbReference type="ARBA" id="ARBA00023268"/>
    </source>
</evidence>
<evidence type="ECO:0000256" key="17">
    <source>
        <dbReference type="SAM" id="MobiDB-lite"/>
    </source>
</evidence>
<dbReference type="GO" id="GO:0071555">
    <property type="term" value="P:cell wall organization"/>
    <property type="evidence" value="ECO:0007669"/>
    <property type="project" value="UniProtKB-KW"/>
</dbReference>
<dbReference type="FunFam" id="1.10.3810.10:FF:000001">
    <property type="entry name" value="Penicillin-binding protein 1A"/>
    <property type="match status" value="1"/>
</dbReference>
<evidence type="ECO:0000256" key="15">
    <source>
        <dbReference type="ARBA" id="ARBA00034000"/>
    </source>
</evidence>
<keyword evidence="13" id="KW-0511">Multifunctional enzyme</keyword>
<dbReference type="AlphaFoldDB" id="A0A2H0W0F8"/>
<proteinExistence type="inferred from homology"/>
<feature type="domain" description="Penicillin-binding protein transpeptidase" evidence="19">
    <location>
        <begin position="395"/>
        <end position="671"/>
    </location>
</feature>
<dbReference type="InterPro" id="IPR001264">
    <property type="entry name" value="Glyco_trans_51"/>
</dbReference>
<dbReference type="Pfam" id="PF00905">
    <property type="entry name" value="Transpeptidase"/>
    <property type="match status" value="1"/>
</dbReference>
<dbReference type="PANTHER" id="PTHR32282">
    <property type="entry name" value="BINDING PROTEIN TRANSPEPTIDASE, PUTATIVE-RELATED"/>
    <property type="match status" value="1"/>
</dbReference>
<evidence type="ECO:0000313" key="21">
    <source>
        <dbReference type="EMBL" id="PIS04849.1"/>
    </source>
</evidence>
<dbReference type="GO" id="GO:0009252">
    <property type="term" value="P:peptidoglycan biosynthetic process"/>
    <property type="evidence" value="ECO:0007669"/>
    <property type="project" value="UniProtKB-KW"/>
</dbReference>
<evidence type="ECO:0000256" key="12">
    <source>
        <dbReference type="ARBA" id="ARBA00023136"/>
    </source>
</evidence>
<keyword evidence="10" id="KW-0133">Cell shape</keyword>
<dbReference type="Gene3D" id="2.60.40.10">
    <property type="entry name" value="Immunoglobulins"/>
    <property type="match status" value="2"/>
</dbReference>
<keyword evidence="7" id="KW-0328">Glycosyltransferase</keyword>
<evidence type="ECO:0000256" key="2">
    <source>
        <dbReference type="ARBA" id="ARBA00007090"/>
    </source>
</evidence>
<feature type="compositionally biased region" description="Polar residues" evidence="17">
    <location>
        <begin position="31"/>
        <end position="40"/>
    </location>
</feature>
<gene>
    <name evidence="21" type="ORF">COT81_04295</name>
</gene>
<evidence type="ECO:0000256" key="10">
    <source>
        <dbReference type="ARBA" id="ARBA00022960"/>
    </source>
</evidence>
<dbReference type="Pfam" id="PF00912">
    <property type="entry name" value="Transgly"/>
    <property type="match status" value="1"/>
</dbReference>
<evidence type="ECO:0000256" key="6">
    <source>
        <dbReference type="ARBA" id="ARBA00022670"/>
    </source>
</evidence>
<feature type="region of interest" description="Disordered" evidence="17">
    <location>
        <begin position="31"/>
        <end position="51"/>
    </location>
</feature>
<dbReference type="Gene3D" id="3.40.710.10">
    <property type="entry name" value="DD-peptidase/beta-lactamase superfamily"/>
    <property type="match status" value="1"/>
</dbReference>
<keyword evidence="4" id="KW-1003">Cell membrane</keyword>
<evidence type="ECO:0000256" key="18">
    <source>
        <dbReference type="SAM" id="Phobius"/>
    </source>
</evidence>
<dbReference type="SUPFAM" id="SSF53955">
    <property type="entry name" value="Lysozyme-like"/>
    <property type="match status" value="1"/>
</dbReference>
<evidence type="ECO:0000256" key="14">
    <source>
        <dbReference type="ARBA" id="ARBA00023316"/>
    </source>
</evidence>
<comment type="similarity">
    <text evidence="2">In the C-terminal section; belongs to the transpeptidase family.</text>
</comment>
<evidence type="ECO:0000259" key="20">
    <source>
        <dbReference type="Pfam" id="PF00912"/>
    </source>
</evidence>
<feature type="domain" description="Glycosyl transferase family 51" evidence="20">
    <location>
        <begin position="134"/>
        <end position="301"/>
    </location>
</feature>
<protein>
    <submittedName>
        <fullName evidence="21">Uncharacterized protein</fullName>
    </submittedName>
</protein>
<dbReference type="SUPFAM" id="SSF56601">
    <property type="entry name" value="beta-lactamase/transpeptidase-like"/>
    <property type="match status" value="1"/>
</dbReference>
<dbReference type="PANTHER" id="PTHR32282:SF11">
    <property type="entry name" value="PENICILLIN-BINDING PROTEIN 1B"/>
    <property type="match status" value="1"/>
</dbReference>
<keyword evidence="14" id="KW-0961">Cell wall biogenesis/degradation</keyword>
<comment type="caution">
    <text evidence="21">The sequence shown here is derived from an EMBL/GenBank/DDBJ whole genome shotgun (WGS) entry which is preliminary data.</text>
</comment>
<keyword evidence="9" id="KW-0378">Hydrolase</keyword>
<dbReference type="Proteomes" id="UP000230935">
    <property type="component" value="Unassembled WGS sequence"/>
</dbReference>
<comment type="subcellular location">
    <subcellularLocation>
        <location evidence="1">Cell membrane</location>
    </subcellularLocation>
</comment>
<name>A0A2H0W0F8_9BACT</name>
<evidence type="ECO:0000256" key="1">
    <source>
        <dbReference type="ARBA" id="ARBA00004236"/>
    </source>
</evidence>
<dbReference type="InterPro" id="IPR001460">
    <property type="entry name" value="PCN-bd_Tpept"/>
</dbReference>
<evidence type="ECO:0000256" key="4">
    <source>
        <dbReference type="ARBA" id="ARBA00022475"/>
    </source>
</evidence>
<evidence type="ECO:0000256" key="8">
    <source>
        <dbReference type="ARBA" id="ARBA00022679"/>
    </source>
</evidence>
<dbReference type="GO" id="GO:0008658">
    <property type="term" value="F:penicillin binding"/>
    <property type="evidence" value="ECO:0007669"/>
    <property type="project" value="InterPro"/>
</dbReference>
<dbReference type="GO" id="GO:0005886">
    <property type="term" value="C:plasma membrane"/>
    <property type="evidence" value="ECO:0007669"/>
    <property type="project" value="UniProtKB-SubCell"/>
</dbReference>
<dbReference type="EMBL" id="PEZZ01000034">
    <property type="protein sequence ID" value="PIS04849.1"/>
    <property type="molecule type" value="Genomic_DNA"/>
</dbReference>
<dbReference type="GO" id="GO:0006508">
    <property type="term" value="P:proteolysis"/>
    <property type="evidence" value="ECO:0007669"/>
    <property type="project" value="UniProtKB-KW"/>
</dbReference>
<dbReference type="GO" id="GO:0009002">
    <property type="term" value="F:serine-type D-Ala-D-Ala carboxypeptidase activity"/>
    <property type="evidence" value="ECO:0007669"/>
    <property type="project" value="UniProtKB-EC"/>
</dbReference>
<dbReference type="InterPro" id="IPR013783">
    <property type="entry name" value="Ig-like_fold"/>
</dbReference>
<keyword evidence="18" id="KW-0812">Transmembrane</keyword>
<evidence type="ECO:0000256" key="7">
    <source>
        <dbReference type="ARBA" id="ARBA00022676"/>
    </source>
</evidence>
<dbReference type="InterPro" id="IPR036950">
    <property type="entry name" value="PBP_transglycosylase"/>
</dbReference>
<organism evidence="21 22">
    <name type="scientific">Candidatus Buchananbacteria bacterium CG10_big_fil_rev_8_21_14_0_10_42_9</name>
    <dbReference type="NCBI Taxonomy" id="1974526"/>
    <lineage>
        <taxon>Bacteria</taxon>
        <taxon>Candidatus Buchananiibacteriota</taxon>
    </lineage>
</organism>
<evidence type="ECO:0000256" key="11">
    <source>
        <dbReference type="ARBA" id="ARBA00022984"/>
    </source>
</evidence>
<dbReference type="Pfam" id="PF17957">
    <property type="entry name" value="Big_7"/>
    <property type="match status" value="1"/>
</dbReference>
<dbReference type="InterPro" id="IPR023346">
    <property type="entry name" value="Lysozyme-like_dom_sf"/>
</dbReference>
<dbReference type="GO" id="GO:0008955">
    <property type="term" value="F:peptidoglycan glycosyltransferase activity"/>
    <property type="evidence" value="ECO:0007669"/>
    <property type="project" value="UniProtKB-EC"/>
</dbReference>
<dbReference type="NCBIfam" id="TIGR02074">
    <property type="entry name" value="PBP_1a_fam"/>
    <property type="match status" value="1"/>
</dbReference>
<feature type="compositionally biased region" description="Basic residues" evidence="17">
    <location>
        <begin position="41"/>
        <end position="51"/>
    </location>
</feature>
<sequence>MSKASSAKTPPCLERHYCLNNNITAVPIPQLSTKTHSPKNWSKKPLRSRTSRKLPKITGHKPFKKPPKIPTEWLVLAIKGAAILFAGGVILLIGAFIWYGKDLPPPGGIIDREVPLSTKIYDKTGETVLFDIFKNQQRTQIELSDIPDYAIEATIAAEDRDFYTHSGFSVRGIVRTMITNILRNERAGGSTLTQQLIKNAILSPEKKYSRKIKELILAIQLERKFTKDEILRLYFNEIPYGSVAYGIQAASETYFNKQAKDLTLAEAAILAALPQSPTYYSPYGSHYDELIRRQHYVLDAMVDEGYIAKQEAEAAKEQELSFRKREEGNITAPHFVMYVRELLTAKYGERLVEQGGLKVITTLDLSKQEKAEKAIEEGIEKIRNLGGSNAALLSLDPKTGQIEAMVGSVDFFDEEIDGQVNITTRLRQPGSSFKPIVYAAAFKKGYTPGTILYDVVTPFSTDIEGTYKPKNYDLKEHGPVTIRKALAGSLNIPAVKAIYLTGINNVLDLAEDLGYSSLDNRSRFGLSLVLGGGEVRMIEHLNAYAAFAREGIQHEVSAILKVEDKDGNVLEEWEDKNQRVLEEQTARQINNILSDNNARAYAFGENNYLTLGSRPVAAKTGTTNDYRDAWTLGYTPSIAAAVWAGNNNNDAMNLGAAGGAVSAPIWRNYMQLVLGDTPVEYFKEPNPVVTGKAVLDGESSSGPGIPVKIDRFSGKLATQYTPEHLVIEKKFTQAHSILFYINKDDPQGDTPPNTNDPQFANWEGAIQRWLDEQGLTNETQPTEYDDVHLPEYIPSIIIESPTNNSKISSRDINVRVNASAPRGVSRVEYYLEDHLVGTSRLHPYELDTYLGAPAITSGFYTLTAKVFDDVDNTASDQISLNLLLPSLPVTINLTEPASGTAATESDFPLNIAATLSSLGGIKEVTFFFTKTGGAPSFINTTKQVSSSPVKTIWQEIPPPGGYEVYAVALDEQGRRFESRRVNITISKPE</sequence>